<dbReference type="PROSITE" id="PS51012">
    <property type="entry name" value="ABC_TM2"/>
    <property type="match status" value="1"/>
</dbReference>
<comment type="caution">
    <text evidence="11">The sequence shown here is derived from an EMBL/GenBank/DDBJ whole genome shotgun (WGS) entry which is preliminary data.</text>
</comment>
<evidence type="ECO:0000256" key="4">
    <source>
        <dbReference type="ARBA" id="ARBA00022475"/>
    </source>
</evidence>
<evidence type="ECO:0000256" key="6">
    <source>
        <dbReference type="ARBA" id="ARBA00022692"/>
    </source>
</evidence>
<feature type="domain" description="ABC transmembrane type-2" evidence="10">
    <location>
        <begin position="74"/>
        <end position="301"/>
    </location>
</feature>
<reference evidence="11 12" key="1">
    <citation type="submission" date="2020-10" db="EMBL/GenBank/DDBJ databases">
        <title>Myceligenerans pegani sp. nov., an endophytic actinomycete isolated from Peganum harmala L. in Xinjiang, China.</title>
        <authorList>
            <person name="Xin L."/>
        </authorList>
    </citation>
    <scope>NUCLEOTIDE SEQUENCE [LARGE SCALE GENOMIC DNA]</scope>
    <source>
        <strain evidence="11 12">TRM65318</strain>
    </source>
</reference>
<dbReference type="EMBL" id="JADAQT010000097">
    <property type="protein sequence ID" value="MBE1877129.1"/>
    <property type="molecule type" value="Genomic_DNA"/>
</dbReference>
<feature type="transmembrane region" description="Helical" evidence="9">
    <location>
        <begin position="219"/>
        <end position="237"/>
    </location>
</feature>
<dbReference type="InterPro" id="IPR013525">
    <property type="entry name" value="ABC2_TM"/>
</dbReference>
<evidence type="ECO:0000259" key="10">
    <source>
        <dbReference type="PROSITE" id="PS51012"/>
    </source>
</evidence>
<evidence type="ECO:0000256" key="9">
    <source>
        <dbReference type="RuleBase" id="RU361157"/>
    </source>
</evidence>
<evidence type="ECO:0000256" key="3">
    <source>
        <dbReference type="ARBA" id="ARBA00022448"/>
    </source>
</evidence>
<dbReference type="Proteomes" id="UP000625527">
    <property type="component" value="Unassembled WGS sequence"/>
</dbReference>
<proteinExistence type="inferred from homology"/>
<organism evidence="11 12">
    <name type="scientific">Myceligenerans pegani</name>
    <dbReference type="NCBI Taxonomy" id="2776917"/>
    <lineage>
        <taxon>Bacteria</taxon>
        <taxon>Bacillati</taxon>
        <taxon>Actinomycetota</taxon>
        <taxon>Actinomycetes</taxon>
        <taxon>Micrococcales</taxon>
        <taxon>Promicromonosporaceae</taxon>
        <taxon>Myceligenerans</taxon>
    </lineage>
</organism>
<dbReference type="InterPro" id="IPR047817">
    <property type="entry name" value="ABC2_TM_bact-type"/>
</dbReference>
<feature type="transmembrane region" description="Helical" evidence="9">
    <location>
        <begin position="147"/>
        <end position="175"/>
    </location>
</feature>
<keyword evidence="8 9" id="KW-0472">Membrane</keyword>
<gene>
    <name evidence="11" type="ORF">IHE71_15650</name>
</gene>
<feature type="transmembrane region" description="Helical" evidence="9">
    <location>
        <begin position="181"/>
        <end position="207"/>
    </location>
</feature>
<keyword evidence="12" id="KW-1185">Reference proteome</keyword>
<dbReference type="Pfam" id="PF01061">
    <property type="entry name" value="ABC2_membrane"/>
    <property type="match status" value="1"/>
</dbReference>
<name>A0ABR9N0H2_9MICO</name>
<evidence type="ECO:0000313" key="11">
    <source>
        <dbReference type="EMBL" id="MBE1877129.1"/>
    </source>
</evidence>
<feature type="transmembrane region" description="Helical" evidence="9">
    <location>
        <begin position="280"/>
        <end position="299"/>
    </location>
</feature>
<evidence type="ECO:0000256" key="7">
    <source>
        <dbReference type="ARBA" id="ARBA00022989"/>
    </source>
</evidence>
<evidence type="ECO:0000256" key="8">
    <source>
        <dbReference type="ARBA" id="ARBA00023136"/>
    </source>
</evidence>
<evidence type="ECO:0000256" key="5">
    <source>
        <dbReference type="ARBA" id="ARBA00022519"/>
    </source>
</evidence>
<comment type="subcellular location">
    <subcellularLocation>
        <location evidence="1">Cell inner membrane</location>
        <topology evidence="1">Multi-pass membrane protein</topology>
    </subcellularLocation>
    <subcellularLocation>
        <location evidence="9">Cell membrane</location>
        <topology evidence="9">Multi-pass membrane protein</topology>
    </subcellularLocation>
</comment>
<keyword evidence="7 9" id="KW-1133">Transmembrane helix</keyword>
<keyword evidence="4 9" id="KW-1003">Cell membrane</keyword>
<keyword evidence="3 9" id="KW-0813">Transport</keyword>
<evidence type="ECO:0000256" key="2">
    <source>
        <dbReference type="ARBA" id="ARBA00007783"/>
    </source>
</evidence>
<dbReference type="PANTHER" id="PTHR30413:SF8">
    <property type="entry name" value="TRANSPORT PERMEASE PROTEIN"/>
    <property type="match status" value="1"/>
</dbReference>
<feature type="transmembrane region" description="Helical" evidence="9">
    <location>
        <begin position="77"/>
        <end position="101"/>
    </location>
</feature>
<evidence type="ECO:0000313" key="12">
    <source>
        <dbReference type="Proteomes" id="UP000625527"/>
    </source>
</evidence>
<comment type="similarity">
    <text evidence="2 9">Belongs to the ABC-2 integral membrane protein family.</text>
</comment>
<feature type="transmembrane region" description="Helical" evidence="9">
    <location>
        <begin position="107"/>
        <end position="126"/>
    </location>
</feature>
<evidence type="ECO:0000256" key="1">
    <source>
        <dbReference type="ARBA" id="ARBA00004429"/>
    </source>
</evidence>
<dbReference type="PANTHER" id="PTHR30413">
    <property type="entry name" value="INNER MEMBRANE TRANSPORT PERMEASE"/>
    <property type="match status" value="1"/>
</dbReference>
<accession>A0ABR9N0H2</accession>
<dbReference type="RefSeq" id="WP_192863686.1">
    <property type="nucleotide sequence ID" value="NZ_JADAQT010000097.1"/>
</dbReference>
<keyword evidence="6 9" id="KW-0812">Transmembrane</keyword>
<sequence length="307" mass="34241">MTTPATEPPLDTGAYQALFDASPKTTKVVTLANLTRVGARPPLGQYIALLWARRNFLWRDARARVGSNSRESVLGKLWLVLEPVINGLTYYLIFGVIMGASRGVTNFVGYLVIGVFLFQFTTKCTTGGTRAVTSNTNMIRAFTFPRAALPIAVVLRELLSYLWALAALAALIYLLPEQETFTWRVALVPVVLVLQVMFTLGLALFLARWTVAIRDLATIVPLVSRIWLYASCVFFSFDTLEDRGLPPIYGTVMQYNPMFQVLDMVRDCVLYATIPDLTSWLILGGWAVGMLVIGFVSFWRAEESYGR</sequence>
<keyword evidence="5" id="KW-0997">Cell inner membrane</keyword>
<protein>
    <recommendedName>
        <fullName evidence="9">Transport permease protein</fullName>
    </recommendedName>
</protein>